<sequence>MLAIDHSGNTDFGGGHYGLNLIWSASQSISGNYSDISATLQISAYGGYSIVANATKYGHITIDGEQFDFSAVVGTLKASNSPKTLATAWKRVYHNTDGSKYLDASASFSLNATLSGSWVGTITTAADYSLDAIPRASSISTSNFTVGDNVTVNVNRASSSFTHSIQLDVNGTAIKTASGVGASYTWTFTEADVKKIYAAMGGATSGSVVLWCNTYSGSTLVGDAKGTATCYQVGNSTLQTAPTFVIGDSRAYTINRLRTAVTHTLQIYAGSTLVKTITGVGTSYTMTLTEAEIAKIYALGTSVSTKVVCTAYHYGRNIGTSQQTGIASAPPVSSITSSPNHTIGSGYTTSISRSRNAVTHTLRLYVAGKQIKEIGGVGTSYNWVPTQTEIAAEYAATPNGNTAAAQATIWCYHYGKLIGTATAGGTATVDPVEAAPVFSGFSFVDKRPETTALTGNNQVLVAGESALEVTIPAAQAASSTTSATIKQYILYCGGATTSAAYSASDMTIQLAGASSGSIRVAAVDSRGNQTVVERLASLVPYTPPRITQMQLRRDNNVDNKTKLTVKGVWWPGNFGAADNALSSAYQYKVTSAEQYTDGGTVSITITGEEWSFDGYLPGDLGIEGFDFQKSFSVVLNVTDAFTTAAANGIVDRGIPTMHMDKGGVGIGKIRENGALDVEGDVYSADKRLVRVNEAMLYRRQRGDSDTLDDAASEYGYNYSTSGSGLYGPYISAGALNGTATLQLASNTQSGHILKFRTKDVTTSKWNPWRTVYNDASKPYAINSLGNLNIETGRTSARGNIYTYNTIATSAGAPVTYSSVLGFGRNTAGSIEICGDWLGGKGLWIRSLRDTTDSWTGWTRVFTEAYKPTPAQIGALSTDRDVTIAWGNGGYYVTFAGRFQICTKQISGTAAITNPWGNSYESTSSFDFGLWPRKFTATPATFVALAPSPNGGSYSVEPLIGTNATNIGHTYLYRSANISNNVPFALFALGIGEWK</sequence>
<dbReference type="Proteomes" id="UP000184089">
    <property type="component" value="Unassembled WGS sequence"/>
</dbReference>
<comment type="caution">
    <text evidence="1">The sequence shown here is derived from an EMBL/GenBank/DDBJ whole genome shotgun (WGS) entry which is preliminary data.</text>
</comment>
<accession>A0AAQ1MDI3</accession>
<dbReference type="AlphaFoldDB" id="A0AAQ1MDI3"/>
<evidence type="ECO:0000313" key="2">
    <source>
        <dbReference type="Proteomes" id="UP000184089"/>
    </source>
</evidence>
<proteinExistence type="predicted"/>
<evidence type="ECO:0000313" key="1">
    <source>
        <dbReference type="EMBL" id="SHG13414.1"/>
    </source>
</evidence>
<gene>
    <name evidence="1" type="ORF">SAMN05444424_1598</name>
</gene>
<dbReference type="InterPro" id="IPR008577">
    <property type="entry name" value="DUF859"/>
</dbReference>
<organism evidence="1 2">
    <name type="scientific">Bittarella massiliensis</name>
    <name type="common">ex Durand et al. 2017</name>
    <dbReference type="NCBI Taxonomy" id="1720313"/>
    <lineage>
        <taxon>Bacteria</taxon>
        <taxon>Bacillati</taxon>
        <taxon>Bacillota</taxon>
        <taxon>Clostridia</taxon>
        <taxon>Eubacteriales</taxon>
        <taxon>Oscillospiraceae</taxon>
        <taxon>Bittarella (ex Durand et al. 2017)</taxon>
    </lineage>
</organism>
<dbReference type="EMBL" id="FQVY01000002">
    <property type="protein sequence ID" value="SHG13414.1"/>
    <property type="molecule type" value="Genomic_DNA"/>
</dbReference>
<protein>
    <submittedName>
        <fullName evidence="1">Uncharacterized protein</fullName>
    </submittedName>
</protein>
<dbReference type="Pfam" id="PF05895">
    <property type="entry name" value="DUF859"/>
    <property type="match status" value="2"/>
</dbReference>
<name>A0AAQ1MDI3_9FIRM</name>
<reference evidence="2" key="1">
    <citation type="submission" date="2016-11" db="EMBL/GenBank/DDBJ databases">
        <authorList>
            <person name="Jaros S."/>
            <person name="Januszkiewicz K."/>
            <person name="Wedrychowicz H."/>
        </authorList>
    </citation>
    <scope>NUCLEOTIDE SEQUENCE [LARGE SCALE GENOMIC DNA]</scope>
    <source>
        <strain evidence="2">DSM 4029</strain>
    </source>
</reference>